<dbReference type="Gramene" id="TRITD1Bv1G188670.1">
    <property type="protein sequence ID" value="TRITD1Bv1G188670.1"/>
    <property type="gene ID" value="TRITD1Bv1G188670"/>
</dbReference>
<comment type="catalytic activity">
    <reaction evidence="8">
        <text>L-seryl-[protein] + ATP = O-phospho-L-seryl-[protein] + ADP + H(+)</text>
        <dbReference type="Rhea" id="RHEA:17989"/>
        <dbReference type="Rhea" id="RHEA-COMP:9863"/>
        <dbReference type="Rhea" id="RHEA-COMP:11604"/>
        <dbReference type="ChEBI" id="CHEBI:15378"/>
        <dbReference type="ChEBI" id="CHEBI:29999"/>
        <dbReference type="ChEBI" id="CHEBI:30616"/>
        <dbReference type="ChEBI" id="CHEBI:83421"/>
        <dbReference type="ChEBI" id="CHEBI:456216"/>
        <dbReference type="EC" id="2.7.11.1"/>
    </reaction>
</comment>
<dbReference type="GO" id="GO:0005524">
    <property type="term" value="F:ATP binding"/>
    <property type="evidence" value="ECO:0007669"/>
    <property type="project" value="UniProtKB-KW"/>
</dbReference>
<keyword evidence="6" id="KW-0067">ATP-binding</keyword>
<keyword evidence="3" id="KW-0808">Transferase</keyword>
<evidence type="ECO:0000313" key="11">
    <source>
        <dbReference type="Proteomes" id="UP000324705"/>
    </source>
</evidence>
<dbReference type="InterPro" id="IPR000719">
    <property type="entry name" value="Prot_kinase_dom"/>
</dbReference>
<dbReference type="SUPFAM" id="SSF56112">
    <property type="entry name" value="Protein kinase-like (PK-like)"/>
    <property type="match status" value="1"/>
</dbReference>
<comment type="catalytic activity">
    <reaction evidence="7">
        <text>L-threonyl-[protein] + ATP = O-phospho-L-threonyl-[protein] + ADP + H(+)</text>
        <dbReference type="Rhea" id="RHEA:46608"/>
        <dbReference type="Rhea" id="RHEA-COMP:11060"/>
        <dbReference type="Rhea" id="RHEA-COMP:11605"/>
        <dbReference type="ChEBI" id="CHEBI:15378"/>
        <dbReference type="ChEBI" id="CHEBI:30013"/>
        <dbReference type="ChEBI" id="CHEBI:30616"/>
        <dbReference type="ChEBI" id="CHEBI:61977"/>
        <dbReference type="ChEBI" id="CHEBI:456216"/>
        <dbReference type="EC" id="2.7.11.1"/>
    </reaction>
</comment>
<evidence type="ECO:0000313" key="10">
    <source>
        <dbReference type="EMBL" id="VAH21361.1"/>
    </source>
</evidence>
<organism evidence="10 11">
    <name type="scientific">Triticum turgidum subsp. durum</name>
    <name type="common">Durum wheat</name>
    <name type="synonym">Triticum durum</name>
    <dbReference type="NCBI Taxonomy" id="4567"/>
    <lineage>
        <taxon>Eukaryota</taxon>
        <taxon>Viridiplantae</taxon>
        <taxon>Streptophyta</taxon>
        <taxon>Embryophyta</taxon>
        <taxon>Tracheophyta</taxon>
        <taxon>Spermatophyta</taxon>
        <taxon>Magnoliopsida</taxon>
        <taxon>Liliopsida</taxon>
        <taxon>Poales</taxon>
        <taxon>Poaceae</taxon>
        <taxon>BOP clade</taxon>
        <taxon>Pooideae</taxon>
        <taxon>Triticodae</taxon>
        <taxon>Triticeae</taxon>
        <taxon>Triticinae</taxon>
        <taxon>Triticum</taxon>
    </lineage>
</organism>
<evidence type="ECO:0000256" key="3">
    <source>
        <dbReference type="ARBA" id="ARBA00022679"/>
    </source>
</evidence>
<evidence type="ECO:0000256" key="1">
    <source>
        <dbReference type="ARBA" id="ARBA00012513"/>
    </source>
</evidence>
<evidence type="ECO:0000256" key="7">
    <source>
        <dbReference type="ARBA" id="ARBA00047899"/>
    </source>
</evidence>
<keyword evidence="4" id="KW-0547">Nucleotide-binding</keyword>
<dbReference type="GO" id="GO:0004674">
    <property type="term" value="F:protein serine/threonine kinase activity"/>
    <property type="evidence" value="ECO:0007669"/>
    <property type="project" value="UniProtKB-KW"/>
</dbReference>
<accession>A0A9R0R5Y7</accession>
<dbReference type="EC" id="2.7.11.1" evidence="1"/>
<dbReference type="PANTHER" id="PTHR47989:SF61">
    <property type="entry name" value="PROTEIN KINASE DOMAIN-CONTAINING PROTEIN"/>
    <property type="match status" value="1"/>
</dbReference>
<dbReference type="AlphaFoldDB" id="A0A9R0R5Y7"/>
<gene>
    <name evidence="10" type="ORF">TRITD_1Bv1G188670</name>
</gene>
<dbReference type="PROSITE" id="PS00108">
    <property type="entry name" value="PROTEIN_KINASE_ST"/>
    <property type="match status" value="1"/>
</dbReference>
<evidence type="ECO:0000259" key="9">
    <source>
        <dbReference type="PROSITE" id="PS50011"/>
    </source>
</evidence>
<feature type="domain" description="Protein kinase" evidence="9">
    <location>
        <begin position="1"/>
        <end position="270"/>
    </location>
</feature>
<sequence>MGNGSLDKWLHGHRWPAPAGSSMPARAPSVRRAPLNWPARVRVAVGAARGLSYMHHECSPPVVHRDVKCSNILLDAELNAKVADFGLARMLVEAAGTTPHDTMSAVAGTFGYMAPGTHRSPITLIVILNAKISLRRSGLSFSPCYAECAYTRKANEKVDVYSFGVVLLELATGREAGNGGEHCSLAEWAWRHLQSGKSIADAADECIGDARQSDDFEVVFKLGIICTGAQPSTRPTMKDVLQILLRCEQAHRKNLDEKTGVSEYDAAPLLPAVRGGSRRKRLSDAADGKGSFDVVV</sequence>
<proteinExistence type="predicted"/>
<dbReference type="EMBL" id="LT934112">
    <property type="protein sequence ID" value="VAH21361.1"/>
    <property type="molecule type" value="Genomic_DNA"/>
</dbReference>
<keyword evidence="11" id="KW-1185">Reference proteome</keyword>
<dbReference type="InterPro" id="IPR008271">
    <property type="entry name" value="Ser/Thr_kinase_AS"/>
</dbReference>
<evidence type="ECO:0000256" key="6">
    <source>
        <dbReference type="ARBA" id="ARBA00022840"/>
    </source>
</evidence>
<name>A0A9R0R5Y7_TRITD</name>
<dbReference type="SMART" id="SM00220">
    <property type="entry name" value="S_TKc"/>
    <property type="match status" value="1"/>
</dbReference>
<protein>
    <recommendedName>
        <fullName evidence="1">non-specific serine/threonine protein kinase</fullName>
        <ecNumber evidence="1">2.7.11.1</ecNumber>
    </recommendedName>
</protein>
<reference evidence="10 11" key="1">
    <citation type="submission" date="2017-09" db="EMBL/GenBank/DDBJ databases">
        <authorList>
            <consortium name="International Durum Wheat Genome Sequencing Consortium (IDWGSC)"/>
            <person name="Milanesi L."/>
        </authorList>
    </citation>
    <scope>NUCLEOTIDE SEQUENCE [LARGE SCALE GENOMIC DNA]</scope>
    <source>
        <strain evidence="11">cv. Svevo</strain>
    </source>
</reference>
<dbReference type="FunFam" id="1.10.510.10:FF:001023">
    <property type="entry name" value="Os07g0541700 protein"/>
    <property type="match status" value="1"/>
</dbReference>
<evidence type="ECO:0000256" key="4">
    <source>
        <dbReference type="ARBA" id="ARBA00022741"/>
    </source>
</evidence>
<dbReference type="PROSITE" id="PS50011">
    <property type="entry name" value="PROTEIN_KINASE_DOM"/>
    <property type="match status" value="1"/>
</dbReference>
<dbReference type="Pfam" id="PF00069">
    <property type="entry name" value="Pkinase"/>
    <property type="match status" value="1"/>
</dbReference>
<dbReference type="Gene3D" id="1.10.510.10">
    <property type="entry name" value="Transferase(Phosphotransferase) domain 1"/>
    <property type="match status" value="1"/>
</dbReference>
<evidence type="ECO:0000256" key="2">
    <source>
        <dbReference type="ARBA" id="ARBA00022527"/>
    </source>
</evidence>
<evidence type="ECO:0000256" key="8">
    <source>
        <dbReference type="ARBA" id="ARBA00048679"/>
    </source>
</evidence>
<dbReference type="PANTHER" id="PTHR47989">
    <property type="entry name" value="OS01G0750732 PROTEIN"/>
    <property type="match status" value="1"/>
</dbReference>
<dbReference type="InterPro" id="IPR011009">
    <property type="entry name" value="Kinase-like_dom_sf"/>
</dbReference>
<keyword evidence="5" id="KW-0418">Kinase</keyword>
<keyword evidence="2" id="KW-0723">Serine/threonine-protein kinase</keyword>
<evidence type="ECO:0000256" key="5">
    <source>
        <dbReference type="ARBA" id="ARBA00022777"/>
    </source>
</evidence>
<dbReference type="Proteomes" id="UP000324705">
    <property type="component" value="Chromosome 1B"/>
</dbReference>